<dbReference type="EMBL" id="LNDJ01000074">
    <property type="protein sequence ID" value="KRU22285.1"/>
    <property type="molecule type" value="Genomic_DNA"/>
</dbReference>
<dbReference type="Pfam" id="PF20247">
    <property type="entry name" value="DUF6602"/>
    <property type="match status" value="1"/>
</dbReference>
<proteinExistence type="predicted"/>
<gene>
    <name evidence="2" type="ORF">AS194_01950</name>
</gene>
<evidence type="ECO:0000313" key="2">
    <source>
        <dbReference type="EMBL" id="KRU22285.1"/>
    </source>
</evidence>
<dbReference type="CDD" id="cd21411">
    <property type="entry name" value="NucC"/>
    <property type="match status" value="1"/>
</dbReference>
<name>A0A0T6DS11_9GAMM</name>
<keyword evidence="3" id="KW-1185">Reference proteome</keyword>
<comment type="caution">
    <text evidence="2">The sequence shown here is derived from an EMBL/GenBank/DDBJ whole genome shotgun (WGS) entry which is preliminary data.</text>
</comment>
<dbReference type="InterPro" id="IPR046537">
    <property type="entry name" value="DUF6602"/>
</dbReference>
<organism evidence="2 3">
    <name type="scientific">Psychrobacter piscatorii</name>
    <dbReference type="NCBI Taxonomy" id="554343"/>
    <lineage>
        <taxon>Bacteria</taxon>
        <taxon>Pseudomonadati</taxon>
        <taxon>Pseudomonadota</taxon>
        <taxon>Gammaproteobacteria</taxon>
        <taxon>Moraxellales</taxon>
        <taxon>Moraxellaceae</taxon>
        <taxon>Psychrobacter</taxon>
    </lineage>
</organism>
<dbReference type="Proteomes" id="UP000051202">
    <property type="component" value="Unassembled WGS sequence"/>
</dbReference>
<evidence type="ECO:0000313" key="3">
    <source>
        <dbReference type="Proteomes" id="UP000051202"/>
    </source>
</evidence>
<feature type="domain" description="DUF6602" evidence="1">
    <location>
        <begin position="24"/>
        <end position="133"/>
    </location>
</feature>
<dbReference type="RefSeq" id="WP_058025002.1">
    <property type="nucleotide sequence ID" value="NZ_LNDJ01000074.1"/>
</dbReference>
<dbReference type="AlphaFoldDB" id="A0A0T6DS11"/>
<reference evidence="2 3" key="1">
    <citation type="submission" date="2015-11" db="EMBL/GenBank/DDBJ databases">
        <title>Permanent draft genome of Psychrobacter piscatorii LQ58.</title>
        <authorList>
            <person name="Zhou M."/>
            <person name="Dong B."/>
            <person name="Liu Q."/>
        </authorList>
    </citation>
    <scope>NUCLEOTIDE SEQUENCE [LARGE SCALE GENOMIC DNA]</scope>
    <source>
        <strain evidence="2 3">LQ58</strain>
    </source>
</reference>
<evidence type="ECO:0000259" key="1">
    <source>
        <dbReference type="Pfam" id="PF20247"/>
    </source>
</evidence>
<protein>
    <recommendedName>
        <fullName evidence="1">DUF6602 domain-containing protein</fullName>
    </recommendedName>
</protein>
<dbReference type="STRING" id="554343.AS194_01950"/>
<accession>A0A0T6DS11</accession>
<sequence>MNNIPLPELFASMQKQMSAQLSTNRDFIQHPGSKGDSLENAWIEWLRSYLPNRYSIDKAIVIDHKGNTSHQIDVVIYDNYFTPFIFTQNGFHYVPAEGVYAVFEVKPDIRGSIKGSGNYITYAGEKIESVRRLTRTSTSMINSGKPVPRRPLTKILGGILATTNTYDNRNNKTIEKHIKSLVNLQGIDLGCVVDYGSFFVDYNGEENTEELDFIKRINEYYEKREFKELHFSRPENSLITFFMQLTQYLQQAIGTIPAIDLQAYLNVIGEEIDKEL</sequence>